<reference evidence="2 3" key="1">
    <citation type="journal article" date="2023" name="Hortic Res">
        <title>Pangenome of water caltrop reveals structural variations and asymmetric subgenome divergence after allopolyploidization.</title>
        <authorList>
            <person name="Zhang X."/>
            <person name="Chen Y."/>
            <person name="Wang L."/>
            <person name="Yuan Y."/>
            <person name="Fang M."/>
            <person name="Shi L."/>
            <person name="Lu R."/>
            <person name="Comes H.P."/>
            <person name="Ma Y."/>
            <person name="Chen Y."/>
            <person name="Huang G."/>
            <person name="Zhou Y."/>
            <person name="Zheng Z."/>
            <person name="Qiu Y."/>
        </authorList>
    </citation>
    <scope>NUCLEOTIDE SEQUENCE [LARGE SCALE GENOMIC DNA]</scope>
    <source>
        <strain evidence="2">F231</strain>
    </source>
</reference>
<dbReference type="Proteomes" id="UP001346149">
    <property type="component" value="Unassembled WGS sequence"/>
</dbReference>
<comment type="caution">
    <text evidence="2">The sequence shown here is derived from an EMBL/GenBank/DDBJ whole genome shotgun (WGS) entry which is preliminary data.</text>
</comment>
<dbReference type="AlphaFoldDB" id="A0AAN7LPL4"/>
<feature type="compositionally biased region" description="Basic and acidic residues" evidence="1">
    <location>
        <begin position="124"/>
        <end position="138"/>
    </location>
</feature>
<name>A0AAN7LPL4_TRANT</name>
<gene>
    <name evidence="2" type="ORF">SAY86_016916</name>
</gene>
<dbReference type="PANTHER" id="PTHR37182:SF2">
    <property type="entry name" value="F24J8.11 PROTEIN"/>
    <property type="match status" value="1"/>
</dbReference>
<organism evidence="2 3">
    <name type="scientific">Trapa natans</name>
    <name type="common">Water chestnut</name>
    <dbReference type="NCBI Taxonomy" id="22666"/>
    <lineage>
        <taxon>Eukaryota</taxon>
        <taxon>Viridiplantae</taxon>
        <taxon>Streptophyta</taxon>
        <taxon>Embryophyta</taxon>
        <taxon>Tracheophyta</taxon>
        <taxon>Spermatophyta</taxon>
        <taxon>Magnoliopsida</taxon>
        <taxon>eudicotyledons</taxon>
        <taxon>Gunneridae</taxon>
        <taxon>Pentapetalae</taxon>
        <taxon>rosids</taxon>
        <taxon>malvids</taxon>
        <taxon>Myrtales</taxon>
        <taxon>Lythraceae</taxon>
        <taxon>Trapa</taxon>
    </lineage>
</organism>
<protein>
    <submittedName>
        <fullName evidence="2">Uncharacterized protein</fullName>
    </submittedName>
</protein>
<dbReference type="PANTHER" id="PTHR37182">
    <property type="entry name" value="F24J8.11 PROTEIN"/>
    <property type="match status" value="1"/>
</dbReference>
<evidence type="ECO:0000313" key="2">
    <source>
        <dbReference type="EMBL" id="KAK4789612.1"/>
    </source>
</evidence>
<proteinExistence type="predicted"/>
<keyword evidence="3" id="KW-1185">Reference proteome</keyword>
<sequence length="168" mass="17427">MVHSLTPASASVAPSISAGPNRKPHLPSSRVSVRTSAEDRRRCPCIVSDDEPLVAVHRRIVGLGLAGVVLGLVIDGGPQHAVAAARRPPPPPPEDKRDPNVSGVQAKVLASKKRKEAMKQAVAKMREKGKTATEEIRASEPVAAPEPVPASAPATGSEPAPAPPPEPE</sequence>
<accession>A0AAN7LPL4</accession>
<evidence type="ECO:0000313" key="3">
    <source>
        <dbReference type="Proteomes" id="UP001346149"/>
    </source>
</evidence>
<feature type="region of interest" description="Disordered" evidence="1">
    <location>
        <begin position="80"/>
        <end position="168"/>
    </location>
</feature>
<feature type="compositionally biased region" description="Low complexity" evidence="1">
    <location>
        <begin position="7"/>
        <end position="20"/>
    </location>
</feature>
<dbReference type="EMBL" id="JAXQNO010000010">
    <property type="protein sequence ID" value="KAK4789612.1"/>
    <property type="molecule type" value="Genomic_DNA"/>
</dbReference>
<evidence type="ECO:0000256" key="1">
    <source>
        <dbReference type="SAM" id="MobiDB-lite"/>
    </source>
</evidence>
<feature type="region of interest" description="Disordered" evidence="1">
    <location>
        <begin position="1"/>
        <end position="40"/>
    </location>
</feature>